<evidence type="ECO:0000259" key="3">
    <source>
        <dbReference type="Pfam" id="PF07727"/>
    </source>
</evidence>
<dbReference type="Proteomes" id="UP000321393">
    <property type="component" value="Unassembled WGS sequence"/>
</dbReference>
<evidence type="ECO:0000256" key="2">
    <source>
        <dbReference type="ARBA" id="ARBA00022801"/>
    </source>
</evidence>
<dbReference type="AlphaFoldDB" id="A0A5D3C1S5"/>
<evidence type="ECO:0000313" key="5">
    <source>
        <dbReference type="EMBL" id="TYK05310.1"/>
    </source>
</evidence>
<accession>A0A5D3C1S5</accession>
<dbReference type="OrthoDB" id="2014122at2759"/>
<dbReference type="EMBL" id="SSTD01013924">
    <property type="protein sequence ID" value="TYK05310.1"/>
    <property type="molecule type" value="Genomic_DNA"/>
</dbReference>
<reference evidence="6 7" key="1">
    <citation type="submission" date="2019-08" db="EMBL/GenBank/DDBJ databases">
        <title>Draft genome sequences of two oriental melons (Cucumis melo L. var makuwa).</title>
        <authorList>
            <person name="Kwon S.-Y."/>
        </authorList>
    </citation>
    <scope>NUCLEOTIDE SEQUENCE [LARGE SCALE GENOMIC DNA]</scope>
    <source>
        <strain evidence="7">cv. Chang Bougi</strain>
        <strain evidence="6">cv. SW 3</strain>
        <tissue evidence="5">Leaf</tissue>
    </source>
</reference>
<dbReference type="Pfam" id="PF07727">
    <property type="entry name" value="RVT_2"/>
    <property type="match status" value="1"/>
</dbReference>
<dbReference type="GO" id="GO:0016787">
    <property type="term" value="F:hydrolase activity"/>
    <property type="evidence" value="ECO:0007669"/>
    <property type="project" value="UniProtKB-KW"/>
</dbReference>
<evidence type="ECO:0000313" key="6">
    <source>
        <dbReference type="Proteomes" id="UP000321393"/>
    </source>
</evidence>
<dbReference type="GO" id="GO:0003676">
    <property type="term" value="F:nucleic acid binding"/>
    <property type="evidence" value="ECO:0007669"/>
    <property type="project" value="InterPro"/>
</dbReference>
<name>A0A5D3C1S5_CUCMM</name>
<keyword evidence="2" id="KW-0378">Hydrolase</keyword>
<feature type="domain" description="Reverse transcriptase Ty1/copia-type" evidence="3">
    <location>
        <begin position="312"/>
        <end position="379"/>
    </location>
</feature>
<evidence type="ECO:0000256" key="1">
    <source>
        <dbReference type="ARBA" id="ARBA00022723"/>
    </source>
</evidence>
<keyword evidence="1" id="KW-0479">Metal-binding</keyword>
<dbReference type="EMBL" id="SSTE01015921">
    <property type="protein sequence ID" value="KAA0042908.1"/>
    <property type="molecule type" value="Genomic_DNA"/>
</dbReference>
<dbReference type="Gene3D" id="3.30.420.10">
    <property type="entry name" value="Ribonuclease H-like superfamily/Ribonuclease H"/>
    <property type="match status" value="1"/>
</dbReference>
<dbReference type="PANTHER" id="PTHR42648:SF21">
    <property type="entry name" value="CYSTEINE-RICH RLK (RECEPTOR-LIKE PROTEIN KINASE) 8"/>
    <property type="match status" value="1"/>
</dbReference>
<gene>
    <name evidence="5" type="ORF">E5676_scaffold108G001310</name>
    <name evidence="4" type="ORF">E6C27_scaffold44G004260</name>
</gene>
<evidence type="ECO:0000313" key="4">
    <source>
        <dbReference type="EMBL" id="KAA0042908.1"/>
    </source>
</evidence>
<dbReference type="InterPro" id="IPR039537">
    <property type="entry name" value="Retrotran_Ty1/copia-like"/>
</dbReference>
<organism evidence="5 7">
    <name type="scientific">Cucumis melo var. makuwa</name>
    <name type="common">Oriental melon</name>
    <dbReference type="NCBI Taxonomy" id="1194695"/>
    <lineage>
        <taxon>Eukaryota</taxon>
        <taxon>Viridiplantae</taxon>
        <taxon>Streptophyta</taxon>
        <taxon>Embryophyta</taxon>
        <taxon>Tracheophyta</taxon>
        <taxon>Spermatophyta</taxon>
        <taxon>Magnoliopsida</taxon>
        <taxon>eudicotyledons</taxon>
        <taxon>Gunneridae</taxon>
        <taxon>Pentapetalae</taxon>
        <taxon>rosids</taxon>
        <taxon>fabids</taxon>
        <taxon>Cucurbitales</taxon>
        <taxon>Cucurbitaceae</taxon>
        <taxon>Benincaseae</taxon>
        <taxon>Cucumis</taxon>
    </lineage>
</organism>
<protein>
    <submittedName>
        <fullName evidence="5">Retrovirus-related Pol polyprotein from transposon TNT 1-94</fullName>
    </submittedName>
</protein>
<dbReference type="GO" id="GO:0046872">
    <property type="term" value="F:metal ion binding"/>
    <property type="evidence" value="ECO:0007669"/>
    <property type="project" value="UniProtKB-KW"/>
</dbReference>
<sequence>MRLDQLLKVITDKEGVRFVFVVCLMESVRKGSSTTRPPVVVIGWKHPTVTNVAGKVSRKLEISCTEASPENCRGLEYSRGSLGSLKVTTIEEANDITTMKFDELSRFLRTFELTLEDREPKKKSGIALQVINEDTPQLSKERTQDDNLVESQLNKEFNSSGISRSSSFSSYATHKHKDIDKSDRTSTSLRSNRSFRCHECEDKDSSSDSDAEEYDRTLISCTTEKDNDIKNLLCNLLRSDEADLWHKRLGHIKCPTGKQVKASHNSIGQCTISRVLKLLHMDLMDPMQVESLGGKKYAFLIVDNFSRYTLAPTRNKARLVTQGYAHIEGADFCKTFAPVTCLEAIRLLLRLACIREVKLYQMDVKSALLNDFLNEEVYVA</sequence>
<dbReference type="InterPro" id="IPR036397">
    <property type="entry name" value="RNaseH_sf"/>
</dbReference>
<proteinExistence type="predicted"/>
<dbReference type="Proteomes" id="UP000321947">
    <property type="component" value="Unassembled WGS sequence"/>
</dbReference>
<dbReference type="PANTHER" id="PTHR42648">
    <property type="entry name" value="TRANSPOSASE, PUTATIVE-RELATED"/>
    <property type="match status" value="1"/>
</dbReference>
<comment type="caution">
    <text evidence="5">The sequence shown here is derived from an EMBL/GenBank/DDBJ whole genome shotgun (WGS) entry which is preliminary data.</text>
</comment>
<evidence type="ECO:0000313" key="7">
    <source>
        <dbReference type="Proteomes" id="UP000321947"/>
    </source>
</evidence>
<dbReference type="InterPro" id="IPR013103">
    <property type="entry name" value="RVT_2"/>
</dbReference>